<dbReference type="EMBL" id="JAAARO010000017">
    <property type="protein sequence ID" value="KAF5732853.1"/>
    <property type="molecule type" value="Genomic_DNA"/>
</dbReference>
<protein>
    <submittedName>
        <fullName evidence="2">Uncharacterized protein</fullName>
    </submittedName>
</protein>
<accession>A0A7J7CFE9</accession>
<keyword evidence="1" id="KW-0472">Membrane</keyword>
<keyword evidence="1" id="KW-0812">Transmembrane</keyword>
<gene>
    <name evidence="2" type="ORF">HS088_TW17G00386</name>
</gene>
<comment type="caution">
    <text evidence="2">The sequence shown here is derived from an EMBL/GenBank/DDBJ whole genome shotgun (WGS) entry which is preliminary data.</text>
</comment>
<evidence type="ECO:0000256" key="1">
    <source>
        <dbReference type="SAM" id="Phobius"/>
    </source>
</evidence>
<evidence type="ECO:0000313" key="2">
    <source>
        <dbReference type="EMBL" id="KAF5732853.1"/>
    </source>
</evidence>
<feature type="transmembrane region" description="Helical" evidence="1">
    <location>
        <begin position="26"/>
        <end position="50"/>
    </location>
</feature>
<organism evidence="2 3">
    <name type="scientific">Tripterygium wilfordii</name>
    <name type="common">Thunder God vine</name>
    <dbReference type="NCBI Taxonomy" id="458696"/>
    <lineage>
        <taxon>Eukaryota</taxon>
        <taxon>Viridiplantae</taxon>
        <taxon>Streptophyta</taxon>
        <taxon>Embryophyta</taxon>
        <taxon>Tracheophyta</taxon>
        <taxon>Spermatophyta</taxon>
        <taxon>Magnoliopsida</taxon>
        <taxon>eudicotyledons</taxon>
        <taxon>Gunneridae</taxon>
        <taxon>Pentapetalae</taxon>
        <taxon>rosids</taxon>
        <taxon>fabids</taxon>
        <taxon>Celastrales</taxon>
        <taxon>Celastraceae</taxon>
        <taxon>Tripterygium</taxon>
    </lineage>
</organism>
<keyword evidence="3" id="KW-1185">Reference proteome</keyword>
<dbReference type="InParanoid" id="A0A7J7CFE9"/>
<sequence length="104" mass="11543">MSSKRTILYSAYTSSSVKFGKPYQKFLMLAGLFLHGGVAIYSCGAPIAVVRSGIARFFWMTIVSLLLHMHGFLWIAALNEVFECLAGLLYFGCRRSALISIIEI</sequence>
<keyword evidence="1" id="KW-1133">Transmembrane helix</keyword>
<reference evidence="2 3" key="1">
    <citation type="journal article" date="2020" name="Nat. Commun.">
        <title>Genome of Tripterygium wilfordii and identification of cytochrome P450 involved in triptolide biosynthesis.</title>
        <authorList>
            <person name="Tu L."/>
            <person name="Su P."/>
            <person name="Zhang Z."/>
            <person name="Gao L."/>
            <person name="Wang J."/>
            <person name="Hu T."/>
            <person name="Zhou J."/>
            <person name="Zhang Y."/>
            <person name="Zhao Y."/>
            <person name="Liu Y."/>
            <person name="Song Y."/>
            <person name="Tong Y."/>
            <person name="Lu Y."/>
            <person name="Yang J."/>
            <person name="Xu C."/>
            <person name="Jia M."/>
            <person name="Peters R.J."/>
            <person name="Huang L."/>
            <person name="Gao W."/>
        </authorList>
    </citation>
    <scope>NUCLEOTIDE SEQUENCE [LARGE SCALE GENOMIC DNA]</scope>
    <source>
        <strain evidence="3">cv. XIE 37</strain>
        <tissue evidence="2">Leaf</tissue>
    </source>
</reference>
<evidence type="ECO:0000313" key="3">
    <source>
        <dbReference type="Proteomes" id="UP000593562"/>
    </source>
</evidence>
<name>A0A7J7CFE9_TRIWF</name>
<proteinExistence type="predicted"/>
<dbReference type="AlphaFoldDB" id="A0A7J7CFE9"/>
<dbReference type="Proteomes" id="UP000593562">
    <property type="component" value="Unassembled WGS sequence"/>
</dbReference>